<dbReference type="EMBL" id="WOFH01000006">
    <property type="protein sequence ID" value="MUN38725.1"/>
    <property type="molecule type" value="Genomic_DNA"/>
</dbReference>
<keyword evidence="2" id="KW-1133">Transmembrane helix</keyword>
<keyword evidence="4" id="KW-1185">Reference proteome</keyword>
<dbReference type="Proteomes" id="UP000432015">
    <property type="component" value="Unassembled WGS sequence"/>
</dbReference>
<evidence type="ECO:0000256" key="2">
    <source>
        <dbReference type="SAM" id="Phobius"/>
    </source>
</evidence>
<gene>
    <name evidence="3" type="ORF">GNZ18_19245</name>
</gene>
<feature type="transmembrane region" description="Helical" evidence="2">
    <location>
        <begin position="208"/>
        <end position="225"/>
    </location>
</feature>
<comment type="caution">
    <text evidence="3">The sequence shown here is derived from an EMBL/GenBank/DDBJ whole genome shotgun (WGS) entry which is preliminary data.</text>
</comment>
<accession>A0A7K1L381</accession>
<feature type="region of interest" description="Disordered" evidence="1">
    <location>
        <begin position="232"/>
        <end position="255"/>
    </location>
</feature>
<organism evidence="3 4">
    <name type="scientific">Actinomadura litoris</name>
    <dbReference type="NCBI Taxonomy" id="2678616"/>
    <lineage>
        <taxon>Bacteria</taxon>
        <taxon>Bacillati</taxon>
        <taxon>Actinomycetota</taxon>
        <taxon>Actinomycetes</taxon>
        <taxon>Streptosporangiales</taxon>
        <taxon>Thermomonosporaceae</taxon>
        <taxon>Actinomadura</taxon>
    </lineage>
</organism>
<evidence type="ECO:0000313" key="3">
    <source>
        <dbReference type="EMBL" id="MUN38725.1"/>
    </source>
</evidence>
<evidence type="ECO:0000256" key="1">
    <source>
        <dbReference type="SAM" id="MobiDB-lite"/>
    </source>
</evidence>
<name>A0A7K1L381_9ACTN</name>
<sequence>MLFLPTIITSRLARRAARRSYIDWSGALSETLDDLSRTSDRDRRAILIEFAADATGELGRLHTECWGREEDAAGRPMAVSLTTAASLLRMAAATERAVIGAFPEWIGWDHATIDRAPELREWTLLTATAEPAQRAVHLRNLAALVAEHIDPTAAEALTRLAVSEERLAAGDGGWREPWFLPPRLAVLTVFCLLAATVVVPGLAGGERLGLGVAVLVGAYAALWLADRHRTGVPNRSSAGRRCDSAPVNGHEESGQ</sequence>
<feature type="transmembrane region" description="Helical" evidence="2">
    <location>
        <begin position="184"/>
        <end position="202"/>
    </location>
</feature>
<evidence type="ECO:0000313" key="4">
    <source>
        <dbReference type="Proteomes" id="UP000432015"/>
    </source>
</evidence>
<dbReference type="AlphaFoldDB" id="A0A7K1L381"/>
<keyword evidence="2" id="KW-0472">Membrane</keyword>
<proteinExistence type="predicted"/>
<protein>
    <submittedName>
        <fullName evidence="3">Uncharacterized protein</fullName>
    </submittedName>
</protein>
<keyword evidence="2" id="KW-0812">Transmembrane</keyword>
<reference evidence="3 4" key="1">
    <citation type="submission" date="2019-11" db="EMBL/GenBank/DDBJ databases">
        <authorList>
            <person name="Cao P."/>
        </authorList>
    </citation>
    <scope>NUCLEOTIDE SEQUENCE [LARGE SCALE GENOMIC DNA]</scope>
    <source>
        <strain evidence="3 4">NEAU-AAG5</strain>
    </source>
</reference>
<dbReference type="RefSeq" id="WP_156217874.1">
    <property type="nucleotide sequence ID" value="NZ_WOFH01000006.1"/>
</dbReference>